<feature type="repeat" description="WD" evidence="8">
    <location>
        <begin position="247"/>
        <end position="288"/>
    </location>
</feature>
<proteinExistence type="predicted"/>
<keyword evidence="6" id="KW-0804">Transcription</keyword>
<dbReference type="GO" id="GO:0006364">
    <property type="term" value="P:rRNA processing"/>
    <property type="evidence" value="ECO:0007669"/>
    <property type="project" value="UniProtKB-KW"/>
</dbReference>
<name>A0A0H5RLB6_9EUKA</name>
<organism evidence="11">
    <name type="scientific">Spongospora subterranea</name>
    <dbReference type="NCBI Taxonomy" id="70186"/>
    <lineage>
        <taxon>Eukaryota</taxon>
        <taxon>Sar</taxon>
        <taxon>Rhizaria</taxon>
        <taxon>Endomyxa</taxon>
        <taxon>Phytomyxea</taxon>
        <taxon>Plasmodiophorida</taxon>
        <taxon>Plasmodiophoridae</taxon>
        <taxon>Spongospora</taxon>
    </lineage>
</organism>
<dbReference type="SUPFAM" id="SSF82171">
    <property type="entry name" value="DPP6 N-terminal domain-like"/>
    <property type="match status" value="1"/>
</dbReference>
<evidence type="ECO:0000313" key="11">
    <source>
        <dbReference type="EMBL" id="CRZ09514.1"/>
    </source>
</evidence>
<dbReference type="PANTHER" id="PTHR44215:SF1">
    <property type="entry name" value="WD REPEAT-CONTAINING PROTEIN 75"/>
    <property type="match status" value="1"/>
</dbReference>
<evidence type="ECO:0000256" key="7">
    <source>
        <dbReference type="ARBA" id="ARBA00023242"/>
    </source>
</evidence>
<dbReference type="InterPro" id="IPR036322">
    <property type="entry name" value="WD40_repeat_dom_sf"/>
</dbReference>
<dbReference type="PANTHER" id="PTHR44215">
    <property type="entry name" value="WD REPEAT-CONTAINING PROTEIN 75"/>
    <property type="match status" value="1"/>
</dbReference>
<dbReference type="InterPro" id="IPR015943">
    <property type="entry name" value="WD40/YVTN_repeat-like_dom_sf"/>
</dbReference>
<feature type="repeat" description="WD" evidence="8">
    <location>
        <begin position="68"/>
        <end position="107"/>
    </location>
</feature>
<dbReference type="AlphaFoldDB" id="A0A0H5RLB6"/>
<evidence type="ECO:0000259" key="10">
    <source>
        <dbReference type="Pfam" id="PF23769"/>
    </source>
</evidence>
<protein>
    <recommendedName>
        <fullName evidence="10">WD repeat-containing protein 75 second beta-propeller domain-containing protein</fullName>
    </recommendedName>
</protein>
<dbReference type="Pfam" id="PF23769">
    <property type="entry name" value="Beta-prop_WDR75_2nd"/>
    <property type="match status" value="1"/>
</dbReference>
<comment type="subcellular location">
    <subcellularLocation>
        <location evidence="1">Nucleus</location>
        <location evidence="1">Nucleolus</location>
    </subcellularLocation>
</comment>
<evidence type="ECO:0000256" key="2">
    <source>
        <dbReference type="ARBA" id="ARBA00022517"/>
    </source>
</evidence>
<evidence type="ECO:0000256" key="9">
    <source>
        <dbReference type="SAM" id="MobiDB-lite"/>
    </source>
</evidence>
<sequence>VGCGWPETVKRGPSTLPLMDTTCQWISCGPIFSSIPSRFTSDDQSILIAAGSIIRIHSVNTGCLLSQLIGHTDTVTSFHVIGDQCISSSTDGTIRIWDISTASSVDIINMNHPCLQLEVSTSHFYTVMSNTTDKFHHIVRMDRTTKSISVIYRSKLPITSIALRADGNTMAAVCSRKLMIWTPKSGILAHKHTHPMVTTCFHPTENYVCTNDSLGRIILWYGYMNKSPSSKKGGSGAAGPECVASILHWHANPFQSLCFTDDGTYLLSGGQEQVLVQWQMHDGHKQFLPRIGGKIRGISVSTRGDHYALTCDDNAIRIVSAISSRHVISIRGVLSAPITFDAHGLEQPEQRQSLKYHTVADHRQTGHIAVAVSGSTRIQIYDPINDRSVLQFETDPMSINRACVSEIESFDISHNGQWLAVALRSDKSLLSNTTSFLEWDPVDHLYCTRARIADVDNTHAVLFHPSSPICVSLGGNELCVWQCSGATDDATSDPSSNSSWSIKSTGRFRNLKPLTAAFSADGTALAVLFSGSIITIWDVALMKLVHTIHEFENIETIGFCCNYVICKSKSHVHSWDMIQAQRVWSKHFKSITLCAFATSSFAVSTDSSVMVMDPAKGHVVLTKAISATTLTFIDDSMLVARSVSGALYRLHLYPTANAPSPSPSPPTPLPTSAVPLNRLFGINPSSPPSPVSSAQSAPAAALPPITQLFQYPSHIMPPIDALYQSTLAGITSNFRRSITDTQDQQHELSSLSATFSQPDAVVRPSPEICIAPSWSNAALTNLKTSFANKIMNDDQATDAPKAKRMRCGKKIKPERVDKDSAIIKS</sequence>
<accession>A0A0H5RLB6</accession>
<keyword evidence="5" id="KW-0677">Repeat</keyword>
<dbReference type="GO" id="GO:0032040">
    <property type="term" value="C:small-subunit processome"/>
    <property type="evidence" value="ECO:0007669"/>
    <property type="project" value="InterPro"/>
</dbReference>
<evidence type="ECO:0000256" key="8">
    <source>
        <dbReference type="PROSITE-ProRule" id="PRU00221"/>
    </source>
</evidence>
<keyword evidence="2" id="KW-0690">Ribosome biogenesis</keyword>
<dbReference type="GO" id="GO:2000234">
    <property type="term" value="P:positive regulation of rRNA processing"/>
    <property type="evidence" value="ECO:0007669"/>
    <property type="project" value="TreeGrafter"/>
</dbReference>
<feature type="region of interest" description="Disordered" evidence="9">
    <location>
        <begin position="796"/>
        <end position="825"/>
    </location>
</feature>
<keyword evidence="4 8" id="KW-0853">WD repeat</keyword>
<feature type="non-terminal residue" evidence="11">
    <location>
        <position position="1"/>
    </location>
</feature>
<dbReference type="PROSITE" id="PS00678">
    <property type="entry name" value="WD_REPEATS_1"/>
    <property type="match status" value="1"/>
</dbReference>
<dbReference type="Pfam" id="PF23869">
    <property type="entry name" value="Beta-prop_WDR75_1st"/>
    <property type="match status" value="1"/>
</dbReference>
<dbReference type="InterPro" id="IPR001680">
    <property type="entry name" value="WD40_rpt"/>
</dbReference>
<evidence type="ECO:0000256" key="5">
    <source>
        <dbReference type="ARBA" id="ARBA00022737"/>
    </source>
</evidence>
<dbReference type="InterPro" id="IPR053826">
    <property type="entry name" value="WDR75"/>
</dbReference>
<evidence type="ECO:0000256" key="6">
    <source>
        <dbReference type="ARBA" id="ARBA00023163"/>
    </source>
</evidence>
<dbReference type="InterPro" id="IPR057644">
    <property type="entry name" value="Beta-prop_WDR75_2nd"/>
</dbReference>
<keyword evidence="7" id="KW-0539">Nucleus</keyword>
<dbReference type="GO" id="GO:0045943">
    <property type="term" value="P:positive regulation of transcription by RNA polymerase I"/>
    <property type="evidence" value="ECO:0007669"/>
    <property type="project" value="InterPro"/>
</dbReference>
<evidence type="ECO:0000256" key="3">
    <source>
        <dbReference type="ARBA" id="ARBA00022552"/>
    </source>
</evidence>
<evidence type="ECO:0000256" key="1">
    <source>
        <dbReference type="ARBA" id="ARBA00004604"/>
    </source>
</evidence>
<feature type="compositionally biased region" description="Basic and acidic residues" evidence="9">
    <location>
        <begin position="811"/>
        <end position="825"/>
    </location>
</feature>
<dbReference type="PROSITE" id="PS50294">
    <property type="entry name" value="WD_REPEATS_REGION"/>
    <property type="match status" value="1"/>
</dbReference>
<evidence type="ECO:0000256" key="4">
    <source>
        <dbReference type="ARBA" id="ARBA00022574"/>
    </source>
</evidence>
<dbReference type="EMBL" id="HACM01009072">
    <property type="protein sequence ID" value="CRZ09514.1"/>
    <property type="molecule type" value="Transcribed_RNA"/>
</dbReference>
<dbReference type="Gene3D" id="2.130.10.10">
    <property type="entry name" value="YVTN repeat-like/Quinoprotein amine dehydrogenase"/>
    <property type="match status" value="3"/>
</dbReference>
<feature type="domain" description="WD repeat-containing protein 75 second beta-propeller" evidence="10">
    <location>
        <begin position="435"/>
        <end position="600"/>
    </location>
</feature>
<reference evidence="11" key="1">
    <citation type="submission" date="2015-04" db="EMBL/GenBank/DDBJ databases">
        <title>The genome sequence of the plant pathogenic Rhizarian Plasmodiophora brassicae reveals insights in its biotrophic life cycle and the origin of chitin synthesis.</title>
        <authorList>
            <person name="Schwelm A."/>
            <person name="Fogelqvist J."/>
            <person name="Knaust A."/>
            <person name="Julke S."/>
            <person name="Lilja T."/>
            <person name="Dhandapani V."/>
            <person name="Bonilla-Rosso G."/>
            <person name="Karlsson M."/>
            <person name="Shevchenko A."/>
            <person name="Choi S.R."/>
            <person name="Kim H.G."/>
            <person name="Park J.Y."/>
            <person name="Lim Y.P."/>
            <person name="Ludwig-Muller J."/>
            <person name="Dixelius C."/>
        </authorList>
    </citation>
    <scope>NUCLEOTIDE SEQUENCE</scope>
    <source>
        <tissue evidence="11">Potato root galls</tissue>
    </source>
</reference>
<dbReference type="InterPro" id="IPR019775">
    <property type="entry name" value="WD40_repeat_CS"/>
</dbReference>
<keyword evidence="3" id="KW-0698">rRNA processing</keyword>
<dbReference type="PROSITE" id="PS50082">
    <property type="entry name" value="WD_REPEATS_2"/>
    <property type="match status" value="2"/>
</dbReference>
<dbReference type="SUPFAM" id="SSF50978">
    <property type="entry name" value="WD40 repeat-like"/>
    <property type="match status" value="1"/>
</dbReference>
<dbReference type="SMART" id="SM00320">
    <property type="entry name" value="WD40"/>
    <property type="match status" value="9"/>
</dbReference>
<dbReference type="GO" id="GO:0003723">
    <property type="term" value="F:RNA binding"/>
    <property type="evidence" value="ECO:0007669"/>
    <property type="project" value="InterPro"/>
</dbReference>